<proteinExistence type="predicted"/>
<dbReference type="InterPro" id="IPR020449">
    <property type="entry name" value="Tscrpt_reg_AraC-type_HTH"/>
</dbReference>
<dbReference type="PROSITE" id="PS00041">
    <property type="entry name" value="HTH_ARAC_FAMILY_1"/>
    <property type="match status" value="1"/>
</dbReference>
<keyword evidence="2" id="KW-0238">DNA-binding</keyword>
<evidence type="ECO:0000259" key="4">
    <source>
        <dbReference type="PROSITE" id="PS01124"/>
    </source>
</evidence>
<keyword evidence="1" id="KW-0805">Transcription regulation</keyword>
<dbReference type="Proteomes" id="UP001238088">
    <property type="component" value="Unassembled WGS sequence"/>
</dbReference>
<keyword evidence="3" id="KW-0804">Transcription</keyword>
<dbReference type="Gene3D" id="1.10.10.60">
    <property type="entry name" value="Homeodomain-like"/>
    <property type="match status" value="2"/>
</dbReference>
<reference evidence="5 6" key="1">
    <citation type="submission" date="2023-07" db="EMBL/GenBank/DDBJ databases">
        <title>Genomic Encyclopedia of Type Strains, Phase IV (KMG-IV): sequencing the most valuable type-strain genomes for metagenomic binning, comparative biology and taxonomic classification.</title>
        <authorList>
            <person name="Goeker M."/>
        </authorList>
    </citation>
    <scope>NUCLEOTIDE SEQUENCE [LARGE SCALE GENOMIC DNA]</scope>
    <source>
        <strain evidence="5 6">DSM 23494</strain>
    </source>
</reference>
<dbReference type="PRINTS" id="PR00032">
    <property type="entry name" value="HTHARAC"/>
</dbReference>
<sequence>MEMQFVVVKKGIIEIRINGNKIPVSKGEGFFINSGIIHEIYAITPDATFICWNVGITLFDKHIQNKYILPLIQEGSTPYVLLDPLHEKHIIIIEGILRSFYVFKEQGKGFELVISSQYLLCLKELFNEVNLHSSNNIPIYDQRVKKILKYIHNNYHFQISLEQLAEIAYLSKSETIRLFKKHVGKTPFNYILTYRLERSIDLLIGTESTITEISNECGFSSVSYFIEKFKNSYDTTPKKFRKEKKVKGQVP</sequence>
<dbReference type="InterPro" id="IPR009057">
    <property type="entry name" value="Homeodomain-like_sf"/>
</dbReference>
<feature type="domain" description="HTH araC/xylS-type" evidence="4">
    <location>
        <begin position="145"/>
        <end position="243"/>
    </location>
</feature>
<dbReference type="SMART" id="SM00342">
    <property type="entry name" value="HTH_ARAC"/>
    <property type="match status" value="1"/>
</dbReference>
<dbReference type="SUPFAM" id="SSF46689">
    <property type="entry name" value="Homeodomain-like"/>
    <property type="match status" value="2"/>
</dbReference>
<dbReference type="InterPro" id="IPR018062">
    <property type="entry name" value="HTH_AraC-typ_CS"/>
</dbReference>
<dbReference type="InterPro" id="IPR014710">
    <property type="entry name" value="RmlC-like_jellyroll"/>
</dbReference>
<keyword evidence="6" id="KW-1185">Reference proteome</keyword>
<comment type="caution">
    <text evidence="5">The sequence shown here is derived from an EMBL/GenBank/DDBJ whole genome shotgun (WGS) entry which is preliminary data.</text>
</comment>
<accession>A0ABU0ARS3</accession>
<evidence type="ECO:0000313" key="6">
    <source>
        <dbReference type="Proteomes" id="UP001238088"/>
    </source>
</evidence>
<evidence type="ECO:0000313" key="5">
    <source>
        <dbReference type="EMBL" id="MDQ0273947.1"/>
    </source>
</evidence>
<gene>
    <name evidence="5" type="ORF">J2S17_005908</name>
</gene>
<dbReference type="Gene3D" id="2.60.120.10">
    <property type="entry name" value="Jelly Rolls"/>
    <property type="match status" value="1"/>
</dbReference>
<evidence type="ECO:0000256" key="2">
    <source>
        <dbReference type="ARBA" id="ARBA00023125"/>
    </source>
</evidence>
<dbReference type="PROSITE" id="PS01124">
    <property type="entry name" value="HTH_ARAC_FAMILY_2"/>
    <property type="match status" value="1"/>
</dbReference>
<dbReference type="Pfam" id="PF12833">
    <property type="entry name" value="HTH_18"/>
    <property type="match status" value="1"/>
</dbReference>
<evidence type="ECO:0000256" key="3">
    <source>
        <dbReference type="ARBA" id="ARBA00023163"/>
    </source>
</evidence>
<protein>
    <submittedName>
        <fullName evidence="5">AraC-like DNA-binding protein</fullName>
    </submittedName>
</protein>
<evidence type="ECO:0000256" key="1">
    <source>
        <dbReference type="ARBA" id="ARBA00023015"/>
    </source>
</evidence>
<organism evidence="5 6">
    <name type="scientific">Cytobacillus purgationiresistens</name>
    <dbReference type="NCBI Taxonomy" id="863449"/>
    <lineage>
        <taxon>Bacteria</taxon>
        <taxon>Bacillati</taxon>
        <taxon>Bacillota</taxon>
        <taxon>Bacilli</taxon>
        <taxon>Bacillales</taxon>
        <taxon>Bacillaceae</taxon>
        <taxon>Cytobacillus</taxon>
    </lineage>
</organism>
<dbReference type="PANTHER" id="PTHR43280:SF28">
    <property type="entry name" value="HTH-TYPE TRANSCRIPTIONAL ACTIVATOR RHAS"/>
    <property type="match status" value="1"/>
</dbReference>
<dbReference type="EMBL" id="JAUSUB010000062">
    <property type="protein sequence ID" value="MDQ0273947.1"/>
    <property type="molecule type" value="Genomic_DNA"/>
</dbReference>
<name>A0ABU0ARS3_9BACI</name>
<dbReference type="InterPro" id="IPR018060">
    <property type="entry name" value="HTH_AraC"/>
</dbReference>
<dbReference type="SUPFAM" id="SSF51182">
    <property type="entry name" value="RmlC-like cupins"/>
    <property type="match status" value="1"/>
</dbReference>
<dbReference type="InterPro" id="IPR011051">
    <property type="entry name" value="RmlC_Cupin_sf"/>
</dbReference>
<dbReference type="PANTHER" id="PTHR43280">
    <property type="entry name" value="ARAC-FAMILY TRANSCRIPTIONAL REGULATOR"/>
    <property type="match status" value="1"/>
</dbReference>